<sequence length="997" mass="108941">MFGQYPNIESNYRQGVRACAVSPTSGPYRAAGAISSPLGRQPRRPGATRKHRAQRPPGHNHIAGRERYGRQTAPPRPSSQGIPPPHLGVWHRAPQGPATNRTHPAAPGAPQMGDPGHRSGQPPYSEHPGEPPSGGSSGRAGRVGRQNWARGRIPIFRKINLYGKSAKSTHGHTNGKPTWPVFSDLGEFPAAPPTLERRAYPGAPRNTTLRLGGGTPCSAAPTLERLPRGTYPGAPTLEPIIGSAGPSGRSPSNPPQPALERLPYRDLPWSAYPTGTYPGAHTRLSRPVWSEPKQPAPARPGAPTLQGPTLERLPYRDLPWSPYQAQPARLVGAQATRPGPPWSAYPTGTYPGAHTRLSRPVSTGRPGALGRQNWARGRILIFRKINLYGKSAKSTHGNGPSRPTLELVRTYPRARGLPELVRTYPRAPSRPTLERPPGRTRAVIFSPTRPLGKLPERLENVGEIEAKDGLPSADRFNPARVEITIREIPRPASRAAEESPAETLSRSLFLSVSHVPYSLRPRAQTPPVRSGLQVLLRRARFRGAGTSLKQSRRGGRDHPHLSALYEGRREIALAQRLGISIGATRALSLPEPGESLVGEQSNAYRILLRYDRKSRHRRIKKRRRYERLAATSQFRDTPRPRASRAPPLALLLGCTPASVEPASIPPRARRPAGGAADSAADCLYPMDYYRTLVIGTPGCCRRALGTMGLTRVPRIQACRPPAVSHSRQKRRPGTDMSAAHDVASSGPEGYPCGNFSGTSSLKCRGTKGSIGHTFMMCRPSQTPHLTMSFNPGRPAEDLNTRTLSFRDFPQFDGVAERVAPLAVAFYAALTTLLNWLLTARRTAEACKGHRHPDAGSRRPVARLVAACSRGVRPKPNNYSLPRIFKGRRERTGPSRGAGLFQPLNPSSGQTDFRLRCRAKPTSRCRNIDRLPFRQAARILIEVFATTTKICTRGRSTRARALGFVTDPHVRLLLGASFLPRGRADSDFHGHRPAVKMY</sequence>
<evidence type="ECO:0000313" key="3">
    <source>
        <dbReference type="Proteomes" id="UP000827724"/>
    </source>
</evidence>
<dbReference type="EMBL" id="JAIWOZ010000005">
    <property type="protein sequence ID" value="KAH6604842.1"/>
    <property type="molecule type" value="Genomic_DNA"/>
</dbReference>
<dbReference type="AlphaFoldDB" id="A0A9P8QM17"/>
<feature type="compositionally biased region" description="Pro residues" evidence="1">
    <location>
        <begin position="74"/>
        <end position="86"/>
    </location>
</feature>
<feature type="region of interest" description="Disordered" evidence="1">
    <location>
        <begin position="22"/>
        <end position="149"/>
    </location>
</feature>
<keyword evidence="3" id="KW-1185">Reference proteome</keyword>
<proteinExistence type="predicted"/>
<evidence type="ECO:0000256" key="1">
    <source>
        <dbReference type="SAM" id="MobiDB-lite"/>
    </source>
</evidence>
<feature type="region of interest" description="Disordered" evidence="1">
    <location>
        <begin position="719"/>
        <end position="743"/>
    </location>
</feature>
<feature type="region of interest" description="Disordered" evidence="1">
    <location>
        <begin position="194"/>
        <end position="261"/>
    </location>
</feature>
<dbReference type="OrthoDB" id="2387577at2759"/>
<organism evidence="2 3">
    <name type="scientific">Trichoderma cornu-damae</name>
    <dbReference type="NCBI Taxonomy" id="654480"/>
    <lineage>
        <taxon>Eukaryota</taxon>
        <taxon>Fungi</taxon>
        <taxon>Dikarya</taxon>
        <taxon>Ascomycota</taxon>
        <taxon>Pezizomycotina</taxon>
        <taxon>Sordariomycetes</taxon>
        <taxon>Hypocreomycetidae</taxon>
        <taxon>Hypocreales</taxon>
        <taxon>Hypocreaceae</taxon>
        <taxon>Trichoderma</taxon>
    </lineage>
</organism>
<reference evidence="2" key="1">
    <citation type="submission" date="2021-08" db="EMBL/GenBank/DDBJ databases">
        <title>Chromosome-Level Trichoderma cornu-damae using Hi-C Data.</title>
        <authorList>
            <person name="Kim C.S."/>
        </authorList>
    </citation>
    <scope>NUCLEOTIDE SEQUENCE</scope>
    <source>
        <strain evidence="2">KA19-0412C</strain>
    </source>
</reference>
<protein>
    <submittedName>
        <fullName evidence="2">Uncharacterized protein</fullName>
    </submittedName>
</protein>
<comment type="caution">
    <text evidence="2">The sequence shown here is derived from an EMBL/GenBank/DDBJ whole genome shotgun (WGS) entry which is preliminary data.</text>
</comment>
<feature type="region of interest" description="Disordered" evidence="1">
    <location>
        <begin position="349"/>
        <end position="369"/>
    </location>
</feature>
<gene>
    <name evidence="2" type="ORF">Trco_006549</name>
</gene>
<accession>A0A9P8QM17</accession>
<evidence type="ECO:0000313" key="2">
    <source>
        <dbReference type="EMBL" id="KAH6604842.1"/>
    </source>
</evidence>
<dbReference type="Proteomes" id="UP000827724">
    <property type="component" value="Unassembled WGS sequence"/>
</dbReference>
<feature type="compositionally biased region" description="Basic residues" evidence="1">
    <location>
        <begin position="41"/>
        <end position="54"/>
    </location>
</feature>
<feature type="region of interest" description="Disordered" evidence="1">
    <location>
        <begin position="278"/>
        <end position="310"/>
    </location>
</feature>
<name>A0A9P8QM17_9HYPO</name>